<sequence length="173" mass="19369">MALCAQTAVCRELAHLDQVGWDRIAQGDEWGLRQSDVGASEKQPQCIALRRATNDSTSRTQERGMGQVKQTCCSRDSAQQRVAVIRAAPDRGVYNRRLHSRATRWVDNLCSTLQEYMSACCGDEMDGIGRLEDGRCAEMNTEVPRASSEDVEDAWMYVRHRASPSSALWQMSP</sequence>
<evidence type="ECO:0000313" key="2">
    <source>
        <dbReference type="Proteomes" id="UP000193067"/>
    </source>
</evidence>
<name>A0A1Y2IYJ5_TRAC3</name>
<gene>
    <name evidence="1" type="ORF">PYCCODRAFT_1222227</name>
</gene>
<accession>A0A1Y2IYJ5</accession>
<dbReference type="EMBL" id="KZ084093">
    <property type="protein sequence ID" value="OSD05291.1"/>
    <property type="molecule type" value="Genomic_DNA"/>
</dbReference>
<organism evidence="1 2">
    <name type="scientific">Trametes coccinea (strain BRFM310)</name>
    <name type="common">Pycnoporus coccineus</name>
    <dbReference type="NCBI Taxonomy" id="1353009"/>
    <lineage>
        <taxon>Eukaryota</taxon>
        <taxon>Fungi</taxon>
        <taxon>Dikarya</taxon>
        <taxon>Basidiomycota</taxon>
        <taxon>Agaricomycotina</taxon>
        <taxon>Agaricomycetes</taxon>
        <taxon>Polyporales</taxon>
        <taxon>Polyporaceae</taxon>
        <taxon>Trametes</taxon>
    </lineage>
</organism>
<evidence type="ECO:0000313" key="1">
    <source>
        <dbReference type="EMBL" id="OSD05291.1"/>
    </source>
</evidence>
<reference evidence="1 2" key="1">
    <citation type="journal article" date="2015" name="Biotechnol. Biofuels">
        <title>Enhanced degradation of softwood versus hardwood by the white-rot fungus Pycnoporus coccineus.</title>
        <authorList>
            <person name="Couturier M."/>
            <person name="Navarro D."/>
            <person name="Chevret D."/>
            <person name="Henrissat B."/>
            <person name="Piumi F."/>
            <person name="Ruiz-Duenas F.J."/>
            <person name="Martinez A.T."/>
            <person name="Grigoriev I.V."/>
            <person name="Riley R."/>
            <person name="Lipzen A."/>
            <person name="Berrin J.G."/>
            <person name="Master E.R."/>
            <person name="Rosso M.N."/>
        </authorList>
    </citation>
    <scope>NUCLEOTIDE SEQUENCE [LARGE SCALE GENOMIC DNA]</scope>
    <source>
        <strain evidence="1 2">BRFM310</strain>
    </source>
</reference>
<dbReference type="AlphaFoldDB" id="A0A1Y2IYJ5"/>
<protein>
    <submittedName>
        <fullName evidence="1">Uncharacterized protein</fullName>
    </submittedName>
</protein>
<keyword evidence="2" id="KW-1185">Reference proteome</keyword>
<proteinExistence type="predicted"/>
<dbReference type="Proteomes" id="UP000193067">
    <property type="component" value="Unassembled WGS sequence"/>
</dbReference>